<organism evidence="1 2">
    <name type="scientific">Araneus ventricosus</name>
    <name type="common">Orbweaver spider</name>
    <name type="synonym">Epeira ventricosa</name>
    <dbReference type="NCBI Taxonomy" id="182803"/>
    <lineage>
        <taxon>Eukaryota</taxon>
        <taxon>Metazoa</taxon>
        <taxon>Ecdysozoa</taxon>
        <taxon>Arthropoda</taxon>
        <taxon>Chelicerata</taxon>
        <taxon>Arachnida</taxon>
        <taxon>Araneae</taxon>
        <taxon>Araneomorphae</taxon>
        <taxon>Entelegynae</taxon>
        <taxon>Araneoidea</taxon>
        <taxon>Araneidae</taxon>
        <taxon>Araneus</taxon>
    </lineage>
</organism>
<dbReference type="Proteomes" id="UP000499080">
    <property type="component" value="Unassembled WGS sequence"/>
</dbReference>
<evidence type="ECO:0000313" key="2">
    <source>
        <dbReference type="Proteomes" id="UP000499080"/>
    </source>
</evidence>
<dbReference type="EMBL" id="BGPR01001410">
    <property type="protein sequence ID" value="GBM53199.1"/>
    <property type="molecule type" value="Genomic_DNA"/>
</dbReference>
<comment type="caution">
    <text evidence="1">The sequence shown here is derived from an EMBL/GenBank/DDBJ whole genome shotgun (WGS) entry which is preliminary data.</text>
</comment>
<protein>
    <recommendedName>
        <fullName evidence="3">Pre-C2HC domain-containing protein</fullName>
    </recommendedName>
</protein>
<dbReference type="OrthoDB" id="6931295at2759"/>
<evidence type="ECO:0000313" key="1">
    <source>
        <dbReference type="EMBL" id="GBM53199.1"/>
    </source>
</evidence>
<dbReference type="AlphaFoldDB" id="A0A4Y2GKD2"/>
<keyword evidence="2" id="KW-1185">Reference proteome</keyword>
<name>A0A4Y2GKD2_ARAVE</name>
<reference evidence="1 2" key="1">
    <citation type="journal article" date="2019" name="Sci. Rep.">
        <title>Orb-weaving spider Araneus ventricosus genome elucidates the spidroin gene catalogue.</title>
        <authorList>
            <person name="Kono N."/>
            <person name="Nakamura H."/>
            <person name="Ohtoshi R."/>
            <person name="Moran D.A.P."/>
            <person name="Shinohara A."/>
            <person name="Yoshida Y."/>
            <person name="Fujiwara M."/>
            <person name="Mori M."/>
            <person name="Tomita M."/>
            <person name="Arakawa K."/>
        </authorList>
    </citation>
    <scope>NUCLEOTIDE SEQUENCE [LARGE SCALE GENOMIC DNA]</scope>
</reference>
<sequence length="132" mass="15041">MCRCEANFFLLDITTDTILQEIAEEIEQENDLSIKGIRRFAKRTNGTVLPSDKVLVTAYGTTLPPEIRIWYANQKLRLFIDNPRRCSNCQAFNHSTRSCKPNSIRCGKCSEAHPPILMRHVPLHQSSVPTVN</sequence>
<evidence type="ECO:0008006" key="3">
    <source>
        <dbReference type="Google" id="ProtNLM"/>
    </source>
</evidence>
<accession>A0A4Y2GKD2</accession>
<gene>
    <name evidence="1" type="ORF">AVEN_14227_1</name>
</gene>
<proteinExistence type="predicted"/>